<dbReference type="InterPro" id="IPR031481">
    <property type="entry name" value="Glyco_tran_10_N"/>
</dbReference>
<accession>A0ABN8PBB2</accession>
<comment type="similarity">
    <text evidence="3 12">Belongs to the glycosyltransferase 10 family.</text>
</comment>
<sequence length="419" mass="48889">MATSTLNWSKYCFLSTFGFSVLLLATLNFYDIRGLKVMRWMSHFTADIYFENNSHSLKFNHSIDKFMVDRNSVTTTVQPTEEERTKTVVLVYTVFFRTVEWIGDRDNCGFENKFLFASSKCLSGDFELTYDKQRFEESDLVVFHARNMPSVDHLRTLLKSRPTSQRWVYALWESPNATPNPAPLNGLFNSTWTYRSDSDFLSPYGSYEELSEEEKVEKMKNIPDHSQGKTELVAWMVGNCGAQPRKAFVQNLQKYIKVDIFGGCSGKRCSNPPTDCLKKFKFYLSFENALCEDYITEKYWGRLGEDLNVVPIVMGGANYSKLAIPGSYINVMDFKTVKQFAEYLQYLDKNNTAYNEYFKWRLKYKVFRSNLDLSMCQICKWYVSRYPLKPKVYDDLAAHWVKKGRCNVKNSLITSMWED</sequence>
<evidence type="ECO:0000256" key="7">
    <source>
        <dbReference type="ARBA" id="ARBA00022968"/>
    </source>
</evidence>
<protein>
    <recommendedName>
        <fullName evidence="12">Fucosyltransferase</fullName>
        <ecNumber evidence="12">2.4.1.-</ecNumber>
    </recommendedName>
</protein>
<evidence type="ECO:0000256" key="9">
    <source>
        <dbReference type="ARBA" id="ARBA00023034"/>
    </source>
</evidence>
<dbReference type="InterPro" id="IPR001503">
    <property type="entry name" value="Glyco_trans_10"/>
</dbReference>
<feature type="domain" description="Fucosyltransferase N-terminal" evidence="14">
    <location>
        <begin position="111"/>
        <end position="205"/>
    </location>
</feature>
<evidence type="ECO:0000256" key="3">
    <source>
        <dbReference type="ARBA" id="ARBA00008919"/>
    </source>
</evidence>
<feature type="transmembrane region" description="Helical" evidence="12">
    <location>
        <begin position="12"/>
        <end position="30"/>
    </location>
</feature>
<comment type="caution">
    <text evidence="15">The sequence shown here is derived from an EMBL/GenBank/DDBJ whole genome shotgun (WGS) entry which is preliminary data.</text>
</comment>
<evidence type="ECO:0000256" key="12">
    <source>
        <dbReference type="RuleBase" id="RU003832"/>
    </source>
</evidence>
<dbReference type="PANTHER" id="PTHR48438">
    <property type="entry name" value="ALPHA-(1,3)-FUCOSYLTRANSFERASE C-RELATED"/>
    <property type="match status" value="1"/>
</dbReference>
<dbReference type="EC" id="2.4.1.-" evidence="12"/>
<name>A0ABN8PBB2_9CNID</name>
<keyword evidence="5 12" id="KW-0808">Transferase</keyword>
<evidence type="ECO:0000256" key="6">
    <source>
        <dbReference type="ARBA" id="ARBA00022692"/>
    </source>
</evidence>
<evidence type="ECO:0000313" key="15">
    <source>
        <dbReference type="EMBL" id="CAH3140248.1"/>
    </source>
</evidence>
<feature type="domain" description="Fucosyltransferase C-terminal" evidence="13">
    <location>
        <begin position="227"/>
        <end position="398"/>
    </location>
</feature>
<dbReference type="Gene3D" id="3.40.50.11660">
    <property type="entry name" value="Glycosyl transferase family 10, C-terminal domain"/>
    <property type="match status" value="1"/>
</dbReference>
<dbReference type="Pfam" id="PF17039">
    <property type="entry name" value="Glyco_tran_10_N"/>
    <property type="match status" value="1"/>
</dbReference>
<comment type="subcellular location">
    <subcellularLocation>
        <location evidence="1">Golgi apparatus membrane</location>
        <topology evidence="1">Single-pass type II membrane protein</topology>
    </subcellularLocation>
    <subcellularLocation>
        <location evidence="12">Golgi apparatus</location>
        <location evidence="12">Golgi stack membrane</location>
        <topology evidence="12">Single-pass type II membrane protein</topology>
    </subcellularLocation>
</comment>
<dbReference type="SUPFAM" id="SSF53756">
    <property type="entry name" value="UDP-Glycosyltransferase/glycogen phosphorylase"/>
    <property type="match status" value="1"/>
</dbReference>
<reference evidence="15 16" key="1">
    <citation type="submission" date="2022-05" db="EMBL/GenBank/DDBJ databases">
        <authorList>
            <consortium name="Genoscope - CEA"/>
            <person name="William W."/>
        </authorList>
    </citation>
    <scope>NUCLEOTIDE SEQUENCE [LARGE SCALE GENOMIC DNA]</scope>
</reference>
<keyword evidence="7" id="KW-0735">Signal-anchor</keyword>
<dbReference type="InterPro" id="IPR038577">
    <property type="entry name" value="GT10-like_C_sf"/>
</dbReference>
<evidence type="ECO:0000256" key="11">
    <source>
        <dbReference type="ARBA" id="ARBA00023180"/>
    </source>
</evidence>
<evidence type="ECO:0000256" key="10">
    <source>
        <dbReference type="ARBA" id="ARBA00023136"/>
    </source>
</evidence>
<keyword evidence="6 12" id="KW-0812">Transmembrane</keyword>
<evidence type="ECO:0000313" key="16">
    <source>
        <dbReference type="Proteomes" id="UP001159405"/>
    </source>
</evidence>
<evidence type="ECO:0000256" key="4">
    <source>
        <dbReference type="ARBA" id="ARBA00022676"/>
    </source>
</evidence>
<evidence type="ECO:0000256" key="2">
    <source>
        <dbReference type="ARBA" id="ARBA00004922"/>
    </source>
</evidence>
<gene>
    <name evidence="15" type="ORF">PLOB_00041128</name>
</gene>
<comment type="pathway">
    <text evidence="2">Protein modification; protein glycosylation.</text>
</comment>
<keyword evidence="11" id="KW-0325">Glycoprotein</keyword>
<evidence type="ECO:0000259" key="14">
    <source>
        <dbReference type="Pfam" id="PF17039"/>
    </source>
</evidence>
<dbReference type="PANTHER" id="PTHR48438:SF1">
    <property type="entry name" value="ALPHA-(1,3)-FUCOSYLTRANSFERASE C-RELATED"/>
    <property type="match status" value="1"/>
</dbReference>
<dbReference type="InterPro" id="IPR055270">
    <property type="entry name" value="Glyco_tran_10_C"/>
</dbReference>
<proteinExistence type="inferred from homology"/>
<keyword evidence="16" id="KW-1185">Reference proteome</keyword>
<evidence type="ECO:0000256" key="8">
    <source>
        <dbReference type="ARBA" id="ARBA00022989"/>
    </source>
</evidence>
<keyword evidence="10 12" id="KW-0472">Membrane</keyword>
<dbReference type="Pfam" id="PF00852">
    <property type="entry name" value="Glyco_transf_10"/>
    <property type="match status" value="1"/>
</dbReference>
<keyword evidence="4 12" id="KW-0328">Glycosyltransferase</keyword>
<keyword evidence="8 12" id="KW-1133">Transmembrane helix</keyword>
<dbReference type="EMBL" id="CALNXK010000064">
    <property type="protein sequence ID" value="CAH3140248.1"/>
    <property type="molecule type" value="Genomic_DNA"/>
</dbReference>
<evidence type="ECO:0000256" key="1">
    <source>
        <dbReference type="ARBA" id="ARBA00004323"/>
    </source>
</evidence>
<organism evidence="15 16">
    <name type="scientific">Porites lobata</name>
    <dbReference type="NCBI Taxonomy" id="104759"/>
    <lineage>
        <taxon>Eukaryota</taxon>
        <taxon>Metazoa</taxon>
        <taxon>Cnidaria</taxon>
        <taxon>Anthozoa</taxon>
        <taxon>Hexacorallia</taxon>
        <taxon>Scleractinia</taxon>
        <taxon>Fungiina</taxon>
        <taxon>Poritidae</taxon>
        <taxon>Porites</taxon>
    </lineage>
</organism>
<dbReference type="Proteomes" id="UP001159405">
    <property type="component" value="Unassembled WGS sequence"/>
</dbReference>
<keyword evidence="9 12" id="KW-0333">Golgi apparatus</keyword>
<evidence type="ECO:0000256" key="5">
    <source>
        <dbReference type="ARBA" id="ARBA00022679"/>
    </source>
</evidence>
<evidence type="ECO:0000259" key="13">
    <source>
        <dbReference type="Pfam" id="PF00852"/>
    </source>
</evidence>